<organism evidence="2 3">
    <name type="scientific">Haloarcula vallismortis</name>
    <name type="common">Halobacterium vallismortis</name>
    <dbReference type="NCBI Taxonomy" id="28442"/>
    <lineage>
        <taxon>Archaea</taxon>
        <taxon>Methanobacteriati</taxon>
        <taxon>Methanobacteriota</taxon>
        <taxon>Stenosarchaea group</taxon>
        <taxon>Halobacteria</taxon>
        <taxon>Halobacteriales</taxon>
        <taxon>Haloarculaceae</taxon>
        <taxon>Haloarcula</taxon>
    </lineage>
</organism>
<feature type="domain" description="Shedu protein SduA C-terminal" evidence="1">
    <location>
        <begin position="192"/>
        <end position="334"/>
    </location>
</feature>
<proteinExistence type="predicted"/>
<dbReference type="RefSeq" id="WP_004516393.1">
    <property type="nucleotide sequence ID" value="NZ_FNOF01000019.1"/>
</dbReference>
<gene>
    <name evidence="2" type="ORF">SAMN05443574_11914</name>
</gene>
<dbReference type="Pfam" id="PF14082">
    <property type="entry name" value="SduA_C"/>
    <property type="match status" value="1"/>
</dbReference>
<accession>A0A1H2ZW14</accession>
<protein>
    <recommendedName>
        <fullName evidence="1">Shedu protein SduA C-terminal domain-containing protein</fullName>
    </recommendedName>
</protein>
<evidence type="ECO:0000313" key="3">
    <source>
        <dbReference type="Proteomes" id="UP000182573"/>
    </source>
</evidence>
<name>A0A1H2ZW14_HALVA</name>
<evidence type="ECO:0000313" key="2">
    <source>
        <dbReference type="EMBL" id="SDX21565.1"/>
    </source>
</evidence>
<dbReference type="STRING" id="28442.SAMN05443574_11914"/>
<dbReference type="Proteomes" id="UP000182573">
    <property type="component" value="Unassembled WGS sequence"/>
</dbReference>
<reference evidence="2 3" key="1">
    <citation type="submission" date="2016-10" db="EMBL/GenBank/DDBJ databases">
        <authorList>
            <person name="de Groot N.N."/>
        </authorList>
    </citation>
    <scope>NUCLEOTIDE SEQUENCE [LARGE SCALE GENOMIC DNA]</scope>
    <source>
        <strain evidence="2 3">DSM 3756</strain>
    </source>
</reference>
<evidence type="ECO:0000259" key="1">
    <source>
        <dbReference type="Pfam" id="PF14082"/>
    </source>
</evidence>
<dbReference type="EMBL" id="FNOF01000019">
    <property type="protein sequence ID" value="SDX21565.1"/>
    <property type="molecule type" value="Genomic_DNA"/>
</dbReference>
<sequence>MEIEQTFDGEIYEIEVPLEDKDRLRHVAHYPIKDGPRTFKSVNVFEVIASDSGKKVISFWKSRLTDSRIEVEEETIFRCQPDELQRLIALLDNLEDIANLERGNHVILAKDAPSVEAAKAAIESIESTDTEESEELAVELIKSVSEIEPAIDDIEGFADELPEDVVNVEYLISRARARNAIDEFRELIQSREPEREYQEFLESHPWIFGARYVDNRDERELTRDEEVDFCLETVNGYYDIFEIKKPDHTVMVEDRSHDNYRPSADLSEAVSQVENYINEIEASRDGILRRDGLDMLKPRGTVVIGADLNSDEREGLRVYNSFLNRIDVVTYSELARKGERLVEAYQTKLD</sequence>
<dbReference type="InterPro" id="IPR025359">
    <property type="entry name" value="SduA_C"/>
</dbReference>
<dbReference type="AlphaFoldDB" id="A0A1H2ZW14"/>